<dbReference type="EMBL" id="CM026426">
    <property type="protein sequence ID" value="KAG0571488.1"/>
    <property type="molecule type" value="Genomic_DNA"/>
</dbReference>
<keyword evidence="1" id="KW-0472">Membrane</keyword>
<proteinExistence type="predicted"/>
<gene>
    <name evidence="2" type="ORF">KC19_VG015500</name>
</gene>
<reference evidence="2" key="1">
    <citation type="submission" date="2020-06" db="EMBL/GenBank/DDBJ databases">
        <title>WGS assembly of Ceratodon purpureus strain R40.</title>
        <authorList>
            <person name="Carey S.B."/>
            <person name="Jenkins J."/>
            <person name="Shu S."/>
            <person name="Lovell J.T."/>
            <person name="Sreedasyam A."/>
            <person name="Maumus F."/>
            <person name="Tiley G.P."/>
            <person name="Fernandez-Pozo N."/>
            <person name="Barry K."/>
            <person name="Chen C."/>
            <person name="Wang M."/>
            <person name="Lipzen A."/>
            <person name="Daum C."/>
            <person name="Saski C.A."/>
            <person name="Payton A.C."/>
            <person name="Mcbreen J.C."/>
            <person name="Conrad R.E."/>
            <person name="Kollar L.M."/>
            <person name="Olsson S."/>
            <person name="Huttunen S."/>
            <person name="Landis J.B."/>
            <person name="Wickett N.J."/>
            <person name="Johnson M.G."/>
            <person name="Rensing S.A."/>
            <person name="Grimwood J."/>
            <person name="Schmutz J."/>
            <person name="Mcdaniel S.F."/>
        </authorList>
    </citation>
    <scope>NUCLEOTIDE SEQUENCE</scope>
    <source>
        <strain evidence="2">R40</strain>
    </source>
</reference>
<evidence type="ECO:0000313" key="3">
    <source>
        <dbReference type="Proteomes" id="UP000822688"/>
    </source>
</evidence>
<evidence type="ECO:0000256" key="1">
    <source>
        <dbReference type="SAM" id="Phobius"/>
    </source>
</evidence>
<keyword evidence="1" id="KW-1133">Transmembrane helix</keyword>
<sequence length="73" mass="8752">MGIAMRRDQRHKQQHNFGTDKKFESHSYLIRVPTGRGAPRKLWRVRFRCFRICVVLVCFVEEIYVVYCGEGFE</sequence>
<accession>A0A8T0HLA7</accession>
<name>A0A8T0HLA7_CERPU</name>
<comment type="caution">
    <text evidence="2">The sequence shown here is derived from an EMBL/GenBank/DDBJ whole genome shotgun (WGS) entry which is preliminary data.</text>
</comment>
<feature type="transmembrane region" description="Helical" evidence="1">
    <location>
        <begin position="49"/>
        <end position="67"/>
    </location>
</feature>
<keyword evidence="3" id="KW-1185">Reference proteome</keyword>
<dbReference type="AlphaFoldDB" id="A0A8T0HLA7"/>
<organism evidence="2 3">
    <name type="scientific">Ceratodon purpureus</name>
    <name type="common">Fire moss</name>
    <name type="synonym">Dicranum purpureum</name>
    <dbReference type="NCBI Taxonomy" id="3225"/>
    <lineage>
        <taxon>Eukaryota</taxon>
        <taxon>Viridiplantae</taxon>
        <taxon>Streptophyta</taxon>
        <taxon>Embryophyta</taxon>
        <taxon>Bryophyta</taxon>
        <taxon>Bryophytina</taxon>
        <taxon>Bryopsida</taxon>
        <taxon>Dicranidae</taxon>
        <taxon>Pseudoditrichales</taxon>
        <taxon>Ditrichaceae</taxon>
        <taxon>Ceratodon</taxon>
    </lineage>
</organism>
<evidence type="ECO:0000313" key="2">
    <source>
        <dbReference type="EMBL" id="KAG0571488.1"/>
    </source>
</evidence>
<keyword evidence="1" id="KW-0812">Transmembrane</keyword>
<protein>
    <submittedName>
        <fullName evidence="2">Uncharacterized protein</fullName>
    </submittedName>
</protein>
<dbReference type="Proteomes" id="UP000822688">
    <property type="component" value="Chromosome V"/>
</dbReference>